<dbReference type="EMBL" id="BX284601">
    <property type="protein sequence ID" value="CAB03931.1"/>
    <property type="molecule type" value="Genomic_DNA"/>
</dbReference>
<dbReference type="AlphaFoldDB" id="Q9XVC6"/>
<dbReference type="GeneID" id="173029"/>
<dbReference type="PaxDb" id="6239-C27C7.1"/>
<evidence type="ECO:0000256" key="1">
    <source>
        <dbReference type="SAM" id="MobiDB-lite"/>
    </source>
</evidence>
<gene>
    <name evidence="2 4" type="ORF">C27C7.1</name>
    <name evidence="2" type="ORF">CELE_C27C7.1</name>
</gene>
<dbReference type="InParanoid" id="Q9XVC6"/>
<dbReference type="WormBase" id="C27C7.1">
    <property type="protein sequence ID" value="CE19705"/>
    <property type="gene ID" value="WBGene00007766"/>
</dbReference>
<dbReference type="Proteomes" id="UP000001940">
    <property type="component" value="Chromosome I"/>
</dbReference>
<evidence type="ECO:0000313" key="3">
    <source>
        <dbReference type="Proteomes" id="UP000001940"/>
    </source>
</evidence>
<accession>Q9XVC6</accession>
<dbReference type="RefSeq" id="NP_492923.1">
    <property type="nucleotide sequence ID" value="NM_060522.6"/>
</dbReference>
<evidence type="ECO:0000313" key="4">
    <source>
        <dbReference type="WormBase" id="C27C7.1"/>
    </source>
</evidence>
<feature type="region of interest" description="Disordered" evidence="1">
    <location>
        <begin position="1"/>
        <end position="108"/>
    </location>
</feature>
<dbReference type="AGR" id="WB:WBGene00007766"/>
<feature type="compositionally biased region" description="Low complexity" evidence="1">
    <location>
        <begin position="227"/>
        <end position="236"/>
    </location>
</feature>
<name>Q9XVC6_CAEEL</name>
<dbReference type="Bgee" id="WBGene00007766">
    <property type="expression patterns" value="Expressed in adult organism and 2 other cell types or tissues"/>
</dbReference>
<organism evidence="2 3">
    <name type="scientific">Caenorhabditis elegans</name>
    <dbReference type="NCBI Taxonomy" id="6239"/>
    <lineage>
        <taxon>Eukaryota</taxon>
        <taxon>Metazoa</taxon>
        <taxon>Ecdysozoa</taxon>
        <taxon>Nematoda</taxon>
        <taxon>Chromadorea</taxon>
        <taxon>Rhabditida</taxon>
        <taxon>Rhabditina</taxon>
        <taxon>Rhabditomorpha</taxon>
        <taxon>Rhabditoidea</taxon>
        <taxon>Rhabditidae</taxon>
        <taxon>Peloderinae</taxon>
        <taxon>Caenorhabditis</taxon>
    </lineage>
</organism>
<proteinExistence type="predicted"/>
<feature type="compositionally biased region" description="Polar residues" evidence="1">
    <location>
        <begin position="55"/>
        <end position="69"/>
    </location>
</feature>
<feature type="compositionally biased region" description="Polar residues" evidence="1">
    <location>
        <begin position="15"/>
        <end position="32"/>
    </location>
</feature>
<dbReference type="HOGENOM" id="CLU_096605_0_0_1"/>
<keyword evidence="3" id="KW-1185">Reference proteome</keyword>
<dbReference type="KEGG" id="cel:CELE_C27C7.1"/>
<sequence>MSSRPPFGIVKPSKPTGNPSSGSSELDSTAQPPQERGTDLQRASSGSDVHGHPSPGSQSHNLTSAQSGGRNAHKDLHERHVHPSQGYQRHGSKAPAHGHPSSQGARRSQLKLSNFPKLLANLMQDTKATQDFNSKYHSDFKKSKNSLITGESIFKFSHGIINFFFGRTSASCASNQDTLQPTASTMSDGEPEEDKVKLCGNRLEVGVTDNLAGTQRRKEQQQLQGAQAKKQQAPQRVVNRKANHQKLSRKRRYAPYKDDVIGAHGFFNNMR</sequence>
<protein>
    <submittedName>
        <fullName evidence="2">SRP40_C domain-containing protein</fullName>
    </submittedName>
</protein>
<evidence type="ECO:0000313" key="2">
    <source>
        <dbReference type="EMBL" id="CAB03931.1"/>
    </source>
</evidence>
<reference evidence="2 3" key="1">
    <citation type="journal article" date="1998" name="Science">
        <title>Genome sequence of the nematode C. elegans: a platform for investigating biology.</title>
        <authorList>
            <consortium name="The C. elegans sequencing consortium"/>
            <person name="Sulson J.E."/>
            <person name="Waterston R."/>
        </authorList>
    </citation>
    <scope>NUCLEOTIDE SEQUENCE [LARGE SCALE GENOMIC DNA]</scope>
    <source>
        <strain evidence="2 3">Bristol N2</strain>
    </source>
</reference>
<feature type="compositionally biased region" description="Basic residues" evidence="1">
    <location>
        <begin position="238"/>
        <end position="250"/>
    </location>
</feature>
<dbReference type="CTD" id="173029"/>
<dbReference type="PhylomeDB" id="Q9XVC6"/>
<dbReference type="PIR" id="T19524">
    <property type="entry name" value="T19524"/>
</dbReference>
<feature type="region of interest" description="Disordered" evidence="1">
    <location>
        <begin position="227"/>
        <end position="250"/>
    </location>
</feature>
<dbReference type="UCSC" id="C27C7.1">
    <property type="organism name" value="c. elegans"/>
</dbReference>